<feature type="region of interest" description="Disordered" evidence="1">
    <location>
        <begin position="269"/>
        <end position="292"/>
    </location>
</feature>
<name>A0AAV9V810_9PEZI</name>
<sequence length="372" mass="39600">MSQMQEHEVITVTRGGEVIVIVPSTKTEPVKNIPHAETSVAQTMSLGVPTTMATLVRSSELPVIIITQVITLTALPTGGDGSMWPSAEETVAFTRAKESRPAGLPFPAGPLATTEGPSPLETGGVHTPQEQFNGLAASPGVIAGTFAALVGVGIILCFGCWIRRKRRERLIKMAGSLPGAAAPVIPQIHRYLQSPVWFGKKLKGKSTELQNLQPAPVGPATAGPSTTAPTPLPTRPKSPREGAIGEVYHMQKDPKRDIMSTEAIIGGHGFSTHRQSDNVTEGQVGKENQASDSNIVGDHMIVVEPDVGYQGSFTYGGAMPTDIQEVPQAVLKYNVPSVPELADTNPFRKSVPPQYGYTDQQDGNAPYMYHQA</sequence>
<comment type="caution">
    <text evidence="3">The sequence shown here is derived from an EMBL/GenBank/DDBJ whole genome shotgun (WGS) entry which is preliminary data.</text>
</comment>
<feature type="compositionally biased region" description="Polar residues" evidence="1">
    <location>
        <begin position="277"/>
        <end position="292"/>
    </location>
</feature>
<keyword evidence="2" id="KW-0472">Membrane</keyword>
<keyword evidence="4" id="KW-1185">Reference proteome</keyword>
<protein>
    <submittedName>
        <fullName evidence="3">Uncharacterized protein</fullName>
    </submittedName>
</protein>
<keyword evidence="2" id="KW-0812">Transmembrane</keyword>
<evidence type="ECO:0000256" key="1">
    <source>
        <dbReference type="SAM" id="MobiDB-lite"/>
    </source>
</evidence>
<evidence type="ECO:0000256" key="2">
    <source>
        <dbReference type="SAM" id="Phobius"/>
    </source>
</evidence>
<reference evidence="3 4" key="1">
    <citation type="submission" date="2019-10" db="EMBL/GenBank/DDBJ databases">
        <authorList>
            <person name="Palmer J.M."/>
        </authorList>
    </citation>
    <scope>NUCLEOTIDE SEQUENCE [LARGE SCALE GENOMIC DNA]</scope>
    <source>
        <strain evidence="3 4">TWF730</strain>
    </source>
</reference>
<organism evidence="3 4">
    <name type="scientific">Orbilia blumenaviensis</name>
    <dbReference type="NCBI Taxonomy" id="1796055"/>
    <lineage>
        <taxon>Eukaryota</taxon>
        <taxon>Fungi</taxon>
        <taxon>Dikarya</taxon>
        <taxon>Ascomycota</taxon>
        <taxon>Pezizomycotina</taxon>
        <taxon>Orbiliomycetes</taxon>
        <taxon>Orbiliales</taxon>
        <taxon>Orbiliaceae</taxon>
        <taxon>Orbilia</taxon>
    </lineage>
</organism>
<feature type="compositionally biased region" description="Low complexity" evidence="1">
    <location>
        <begin position="214"/>
        <end position="229"/>
    </location>
</feature>
<dbReference type="Proteomes" id="UP001373714">
    <property type="component" value="Unassembled WGS sequence"/>
</dbReference>
<gene>
    <name evidence="3" type="ORF">TWF730_007432</name>
</gene>
<evidence type="ECO:0000313" key="3">
    <source>
        <dbReference type="EMBL" id="KAK6358077.1"/>
    </source>
</evidence>
<evidence type="ECO:0000313" key="4">
    <source>
        <dbReference type="Proteomes" id="UP001373714"/>
    </source>
</evidence>
<dbReference type="AlphaFoldDB" id="A0AAV9V810"/>
<dbReference type="EMBL" id="JAVHNS010000004">
    <property type="protein sequence ID" value="KAK6358077.1"/>
    <property type="molecule type" value="Genomic_DNA"/>
</dbReference>
<proteinExistence type="predicted"/>
<feature type="transmembrane region" description="Helical" evidence="2">
    <location>
        <begin position="141"/>
        <end position="162"/>
    </location>
</feature>
<feature type="region of interest" description="Disordered" evidence="1">
    <location>
        <begin position="211"/>
        <end position="242"/>
    </location>
</feature>
<feature type="region of interest" description="Disordered" evidence="1">
    <location>
        <begin position="344"/>
        <end position="372"/>
    </location>
</feature>
<accession>A0AAV9V810</accession>
<keyword evidence="2" id="KW-1133">Transmembrane helix</keyword>